<dbReference type="AlphaFoldDB" id="A0A4R3K4Y7"/>
<sequence length="62" mass="7608">MITYRKVLKRGLTLLNAEFLIIQTIKKMERKRVRPLFGRREYLGYDDFGNQRFEQGIWKWGE</sequence>
<evidence type="ECO:0000313" key="1">
    <source>
        <dbReference type="EMBL" id="TCS77878.1"/>
    </source>
</evidence>
<reference evidence="1 2" key="1">
    <citation type="submission" date="2019-03" db="EMBL/GenBank/DDBJ databases">
        <title>Genomic Encyclopedia of Type Strains, Phase IV (KMG-IV): sequencing the most valuable type-strain genomes for metagenomic binning, comparative biology and taxonomic classification.</title>
        <authorList>
            <person name="Goeker M."/>
        </authorList>
    </citation>
    <scope>NUCLEOTIDE SEQUENCE [LARGE SCALE GENOMIC DNA]</scope>
    <source>
        <strain evidence="1 2">DSM 29489</strain>
    </source>
</reference>
<proteinExistence type="predicted"/>
<keyword evidence="2" id="KW-1185">Reference proteome</keyword>
<dbReference type="EMBL" id="SLZZ01000014">
    <property type="protein sequence ID" value="TCS77878.1"/>
    <property type="molecule type" value="Genomic_DNA"/>
</dbReference>
<protein>
    <submittedName>
        <fullName evidence="1">Uncharacterized protein</fullName>
    </submittedName>
</protein>
<organism evidence="1 2">
    <name type="scientific">Muricomes intestini</name>
    <dbReference type="NCBI Taxonomy" id="1796634"/>
    <lineage>
        <taxon>Bacteria</taxon>
        <taxon>Bacillati</taxon>
        <taxon>Bacillota</taxon>
        <taxon>Clostridia</taxon>
        <taxon>Lachnospirales</taxon>
        <taxon>Lachnospiraceae</taxon>
        <taxon>Muricomes</taxon>
    </lineage>
</organism>
<evidence type="ECO:0000313" key="2">
    <source>
        <dbReference type="Proteomes" id="UP000295726"/>
    </source>
</evidence>
<name>A0A4R3K4Y7_9FIRM</name>
<gene>
    <name evidence="1" type="ORF">EDD59_11431</name>
</gene>
<comment type="caution">
    <text evidence="1">The sequence shown here is derived from an EMBL/GenBank/DDBJ whole genome shotgun (WGS) entry which is preliminary data.</text>
</comment>
<accession>A0A4R3K4Y7</accession>
<dbReference type="Proteomes" id="UP000295726">
    <property type="component" value="Unassembled WGS sequence"/>
</dbReference>